<protein>
    <submittedName>
        <fullName evidence="7">AI-2E family transporter</fullName>
    </submittedName>
</protein>
<keyword evidence="3 6" id="KW-0812">Transmembrane</keyword>
<sequence length="351" mass="38556">MEYNSNQYIGKLLTTVGVIALSVGLMLLIWHLAYVLILLFGGLLFGVFLAGIASALRRILPLPHWSLVLLVTIALISLLTLVAFIAGPAIAEQLIQLRTELSNAIGQLKASIQHQSWGQPLMNWIQQQWENAPLSPRRLMDQVTGAFSTLFGSLADLLVIFFIGFYLALHPKPYTEGTLYLFSRDKRRRLRDVMQAVYHALKWWLIGRATSMSVVGTLTAIGLWVIDMPLIMTLALLAGLLSFIPFLGPIVAAIPAILVGLIDGPSQAIYVVVIYVLVQFLESNIITPYVQIKAVSLPPAVMLSGQLLMGAIFGIHGLALSTPWLVSVIVIVQMLYIQDVLKEKVSPLGQP</sequence>
<dbReference type="AlphaFoldDB" id="A0A370U818"/>
<dbReference type="PANTHER" id="PTHR21716">
    <property type="entry name" value="TRANSMEMBRANE PROTEIN"/>
    <property type="match status" value="1"/>
</dbReference>
<feature type="transmembrane region" description="Helical" evidence="6">
    <location>
        <begin position="232"/>
        <end position="261"/>
    </location>
</feature>
<gene>
    <name evidence="7" type="ORF">DN730_12015</name>
</gene>
<evidence type="ECO:0000313" key="7">
    <source>
        <dbReference type="EMBL" id="RDL43902.1"/>
    </source>
</evidence>
<proteinExistence type="inferred from homology"/>
<evidence type="ECO:0000256" key="5">
    <source>
        <dbReference type="ARBA" id="ARBA00023136"/>
    </source>
</evidence>
<keyword evidence="4 6" id="KW-1133">Transmembrane helix</keyword>
<feature type="transmembrane region" description="Helical" evidence="6">
    <location>
        <begin position="12"/>
        <end position="30"/>
    </location>
</feature>
<comment type="caution">
    <text evidence="7">The sequence shown here is derived from an EMBL/GenBank/DDBJ whole genome shotgun (WGS) entry which is preliminary data.</text>
</comment>
<organism evidence="7 8">
    <name type="scientific">Marinomonas piezotolerans</name>
    <dbReference type="NCBI Taxonomy" id="2213058"/>
    <lineage>
        <taxon>Bacteria</taxon>
        <taxon>Pseudomonadati</taxon>
        <taxon>Pseudomonadota</taxon>
        <taxon>Gammaproteobacteria</taxon>
        <taxon>Oceanospirillales</taxon>
        <taxon>Oceanospirillaceae</taxon>
        <taxon>Marinomonas</taxon>
    </lineage>
</organism>
<feature type="transmembrane region" description="Helical" evidence="6">
    <location>
        <begin position="146"/>
        <end position="169"/>
    </location>
</feature>
<comment type="subcellular location">
    <subcellularLocation>
        <location evidence="1">Membrane</location>
        <topology evidence="1">Multi-pass membrane protein</topology>
    </subcellularLocation>
</comment>
<evidence type="ECO:0000256" key="1">
    <source>
        <dbReference type="ARBA" id="ARBA00004141"/>
    </source>
</evidence>
<dbReference type="GO" id="GO:0055085">
    <property type="term" value="P:transmembrane transport"/>
    <property type="evidence" value="ECO:0007669"/>
    <property type="project" value="TreeGrafter"/>
</dbReference>
<feature type="transmembrane region" description="Helical" evidence="6">
    <location>
        <begin position="36"/>
        <end position="56"/>
    </location>
</feature>
<feature type="transmembrane region" description="Helical" evidence="6">
    <location>
        <begin position="203"/>
        <end position="226"/>
    </location>
</feature>
<evidence type="ECO:0000256" key="2">
    <source>
        <dbReference type="ARBA" id="ARBA00009773"/>
    </source>
</evidence>
<feature type="transmembrane region" description="Helical" evidence="6">
    <location>
        <begin position="268"/>
        <end position="287"/>
    </location>
</feature>
<keyword evidence="8" id="KW-1185">Reference proteome</keyword>
<evidence type="ECO:0000313" key="8">
    <source>
        <dbReference type="Proteomes" id="UP000254326"/>
    </source>
</evidence>
<feature type="transmembrane region" description="Helical" evidence="6">
    <location>
        <begin position="68"/>
        <end position="91"/>
    </location>
</feature>
<accession>A0A370U818</accession>
<comment type="similarity">
    <text evidence="2">Belongs to the autoinducer-2 exporter (AI-2E) (TC 2.A.86) family.</text>
</comment>
<dbReference type="Proteomes" id="UP000254326">
    <property type="component" value="Unassembled WGS sequence"/>
</dbReference>
<evidence type="ECO:0000256" key="6">
    <source>
        <dbReference type="SAM" id="Phobius"/>
    </source>
</evidence>
<feature type="transmembrane region" description="Helical" evidence="6">
    <location>
        <begin position="307"/>
        <end position="336"/>
    </location>
</feature>
<evidence type="ECO:0000256" key="4">
    <source>
        <dbReference type="ARBA" id="ARBA00022989"/>
    </source>
</evidence>
<evidence type="ECO:0000256" key="3">
    <source>
        <dbReference type="ARBA" id="ARBA00022692"/>
    </source>
</evidence>
<dbReference type="PANTHER" id="PTHR21716:SF62">
    <property type="entry name" value="TRANSPORT PROTEIN YDBI-RELATED"/>
    <property type="match status" value="1"/>
</dbReference>
<keyword evidence="5 6" id="KW-0472">Membrane</keyword>
<dbReference type="RefSeq" id="WP_115468387.1">
    <property type="nucleotide sequence ID" value="NZ_QKRA01000005.1"/>
</dbReference>
<dbReference type="OrthoDB" id="5761230at2"/>
<dbReference type="GO" id="GO:0016020">
    <property type="term" value="C:membrane"/>
    <property type="evidence" value="ECO:0007669"/>
    <property type="project" value="UniProtKB-SubCell"/>
</dbReference>
<dbReference type="Pfam" id="PF01594">
    <property type="entry name" value="AI-2E_transport"/>
    <property type="match status" value="1"/>
</dbReference>
<name>A0A370U818_9GAMM</name>
<reference evidence="7 8" key="1">
    <citation type="submission" date="2018-06" db="EMBL/GenBank/DDBJ databases">
        <title>Marinomonas sp. YLB-05 draft genome sequence.</title>
        <authorList>
            <person name="Yu L."/>
            <person name="Tang X."/>
        </authorList>
    </citation>
    <scope>NUCLEOTIDE SEQUENCE [LARGE SCALE GENOMIC DNA]</scope>
    <source>
        <strain evidence="7 8">YLB-05</strain>
    </source>
</reference>
<dbReference type="InterPro" id="IPR002549">
    <property type="entry name" value="AI-2E-like"/>
</dbReference>
<dbReference type="EMBL" id="QKRA01000005">
    <property type="protein sequence ID" value="RDL43902.1"/>
    <property type="molecule type" value="Genomic_DNA"/>
</dbReference>